<sequence length="101" mass="10835">MLDLDELGLPHASWQLDGCTFPLPAKSPPLAGYSAPAGGPATVAGQVLCDLGALNKIEEIDPFARGLLPVRYAGCRVHRLKPNRPEATDNIIWLAPCRSFD</sequence>
<dbReference type="AlphaFoldDB" id="A0A3P3FBL4"/>
<dbReference type="EMBL" id="RQXT01000033">
    <property type="protein sequence ID" value="RRH95971.1"/>
    <property type="molecule type" value="Genomic_DNA"/>
</dbReference>
<proteinExistence type="predicted"/>
<gene>
    <name evidence="1" type="ORF">EH240_23480</name>
</gene>
<reference evidence="1 2" key="1">
    <citation type="submission" date="2018-11" db="EMBL/GenBank/DDBJ databases">
        <title>the genome of Mesorhizobium tamadayense DSM 28320.</title>
        <authorList>
            <person name="Gao J."/>
        </authorList>
    </citation>
    <scope>NUCLEOTIDE SEQUENCE [LARGE SCALE GENOMIC DNA]</scope>
    <source>
        <strain evidence="1 2">DSM 28320</strain>
    </source>
</reference>
<dbReference type="Proteomes" id="UP000273786">
    <property type="component" value="Unassembled WGS sequence"/>
</dbReference>
<name>A0A3P3FBL4_9HYPH</name>
<organism evidence="1 2">
    <name type="scientific">Mesorhizobium tamadayense</name>
    <dbReference type="NCBI Taxonomy" id="425306"/>
    <lineage>
        <taxon>Bacteria</taxon>
        <taxon>Pseudomonadati</taxon>
        <taxon>Pseudomonadota</taxon>
        <taxon>Alphaproteobacteria</taxon>
        <taxon>Hyphomicrobiales</taxon>
        <taxon>Phyllobacteriaceae</taxon>
        <taxon>Mesorhizobium</taxon>
    </lineage>
</organism>
<evidence type="ECO:0000313" key="1">
    <source>
        <dbReference type="EMBL" id="RRH95971.1"/>
    </source>
</evidence>
<evidence type="ECO:0000313" key="2">
    <source>
        <dbReference type="Proteomes" id="UP000273786"/>
    </source>
</evidence>
<protein>
    <submittedName>
        <fullName evidence="1">Uncharacterized protein</fullName>
    </submittedName>
</protein>
<accession>A0A3P3FBL4</accession>
<comment type="caution">
    <text evidence="1">The sequence shown here is derived from an EMBL/GenBank/DDBJ whole genome shotgun (WGS) entry which is preliminary data.</text>
</comment>
<dbReference type="RefSeq" id="WP_125003055.1">
    <property type="nucleotide sequence ID" value="NZ_RQXT01000033.1"/>
</dbReference>
<keyword evidence="2" id="KW-1185">Reference proteome</keyword>
<dbReference type="OrthoDB" id="9995653at2"/>